<feature type="domain" description="4Fe-4S ferredoxin-type" evidence="4">
    <location>
        <begin position="85"/>
        <end position="114"/>
    </location>
</feature>
<dbReference type="InterPro" id="IPR017900">
    <property type="entry name" value="4Fe4S_Fe_S_CS"/>
</dbReference>
<proteinExistence type="predicted"/>
<dbReference type="Pfam" id="PF00037">
    <property type="entry name" value="Fer4"/>
    <property type="match status" value="2"/>
</dbReference>
<sequence length="288" mass="31754">MKELVIISGKGGTGKTTITAAFAALAKDKVLADTDVDAPDLHLLLAPKIKHEESFKGGHYAIIDKEKCIQCGECRELCRFDAISEEFEIDPIDCEGCGVCVHFCPEEAIVFPQRTCGKWFISDSRFGPLVHAQLDIAQENSGLLATLVRQQAKIIAQEKGYDLIIVDGPPGIGCPVIATITGASVVMIVTEPTPSGLHDLERVWQLAFKHFGIPCLACINKFDLNLPMTQKIEEFCPKNNIILTGKIPFDPKVTQALVNGKTLIEYQTFTAPIVAQMWEKVYKFLYED</sequence>
<organism evidence="5 6">
    <name type="scientific">Desulfofervidus auxilii</name>
    <dbReference type="NCBI Taxonomy" id="1621989"/>
    <lineage>
        <taxon>Bacteria</taxon>
        <taxon>Pseudomonadati</taxon>
        <taxon>Thermodesulfobacteriota</taxon>
        <taxon>Candidatus Desulfofervidia</taxon>
        <taxon>Candidatus Desulfofervidales</taxon>
        <taxon>Candidatus Desulfofervidaceae</taxon>
        <taxon>Candidatus Desulfofervidus</taxon>
    </lineage>
</organism>
<feature type="domain" description="4Fe-4S ferredoxin-type" evidence="4">
    <location>
        <begin position="59"/>
        <end position="84"/>
    </location>
</feature>
<keyword evidence="2" id="KW-0408">Iron</keyword>
<dbReference type="PANTHER" id="PTHR43534">
    <property type="entry name" value="MIND SUPERFAMILY P-LOOP ATPASE CONTAINING AN INSERTED FERREDOXIN DOMAIN"/>
    <property type="match status" value="1"/>
</dbReference>
<evidence type="ECO:0000313" key="5">
    <source>
        <dbReference type="EMBL" id="AMM41237.1"/>
    </source>
</evidence>
<evidence type="ECO:0000256" key="2">
    <source>
        <dbReference type="ARBA" id="ARBA00023004"/>
    </source>
</evidence>
<dbReference type="PANTHER" id="PTHR43534:SF1">
    <property type="entry name" value="4FE-4S CLUSTER CONTAINING PARA FAMILY ATPASE PROTEIN"/>
    <property type="match status" value="1"/>
</dbReference>
<dbReference type="Pfam" id="PF01656">
    <property type="entry name" value="CbiA"/>
    <property type="match status" value="1"/>
</dbReference>
<dbReference type="InterPro" id="IPR002586">
    <property type="entry name" value="CobQ/CobB/MinD/ParA_Nub-bd_dom"/>
</dbReference>
<dbReference type="OrthoDB" id="9778602at2"/>
<evidence type="ECO:0000259" key="4">
    <source>
        <dbReference type="PROSITE" id="PS51379"/>
    </source>
</evidence>
<keyword evidence="6" id="KW-1185">Reference proteome</keyword>
<dbReference type="Gene3D" id="3.40.50.300">
    <property type="entry name" value="P-loop containing nucleotide triphosphate hydrolases"/>
    <property type="match status" value="1"/>
</dbReference>
<dbReference type="EMBL" id="CP013015">
    <property type="protein sequence ID" value="AMM41237.1"/>
    <property type="molecule type" value="Genomic_DNA"/>
</dbReference>
<dbReference type="AlphaFoldDB" id="A0A7U4QKW3"/>
<dbReference type="PROSITE" id="PS00198">
    <property type="entry name" value="4FE4S_FER_1"/>
    <property type="match status" value="1"/>
</dbReference>
<evidence type="ECO:0000313" key="6">
    <source>
        <dbReference type="Proteomes" id="UP000070560"/>
    </source>
</evidence>
<dbReference type="SUPFAM" id="SSF52540">
    <property type="entry name" value="P-loop containing nucleoside triphosphate hydrolases"/>
    <property type="match status" value="1"/>
</dbReference>
<dbReference type="Gene3D" id="3.30.70.20">
    <property type="match status" value="1"/>
</dbReference>
<keyword evidence="1" id="KW-0479">Metal-binding</keyword>
<accession>A0A7U4QKW3</accession>
<evidence type="ECO:0000256" key="3">
    <source>
        <dbReference type="ARBA" id="ARBA00023014"/>
    </source>
</evidence>
<protein>
    <submittedName>
        <fullName evidence="5">(4Fe-4S)-binding protein</fullName>
    </submittedName>
</protein>
<dbReference type="PROSITE" id="PS51379">
    <property type="entry name" value="4FE4S_FER_2"/>
    <property type="match status" value="2"/>
</dbReference>
<dbReference type="KEGG" id="daw:HS1_001435"/>
<dbReference type="InterPro" id="IPR027417">
    <property type="entry name" value="P-loop_NTPase"/>
</dbReference>
<dbReference type="GO" id="GO:0046872">
    <property type="term" value="F:metal ion binding"/>
    <property type="evidence" value="ECO:0007669"/>
    <property type="project" value="UniProtKB-KW"/>
</dbReference>
<dbReference type="GO" id="GO:0051536">
    <property type="term" value="F:iron-sulfur cluster binding"/>
    <property type="evidence" value="ECO:0007669"/>
    <property type="project" value="UniProtKB-KW"/>
</dbReference>
<dbReference type="InterPro" id="IPR017896">
    <property type="entry name" value="4Fe4S_Fe-S-bd"/>
</dbReference>
<dbReference type="CDD" id="cd03110">
    <property type="entry name" value="SIMIBI_bact_arch"/>
    <property type="match status" value="1"/>
</dbReference>
<keyword evidence="3" id="KW-0411">Iron-sulfur</keyword>
<dbReference type="RefSeq" id="WP_066062958.1">
    <property type="nucleotide sequence ID" value="NZ_CP013015.1"/>
</dbReference>
<gene>
    <name evidence="5" type="ORF">HS1_001435</name>
</gene>
<dbReference type="Proteomes" id="UP000070560">
    <property type="component" value="Chromosome"/>
</dbReference>
<reference evidence="5 6" key="1">
    <citation type="submission" date="2015-10" db="EMBL/GenBank/DDBJ databases">
        <title>Candidatus Desulfofervidus auxilii, a hydrogenotrophic sulfate-reducing bacterium involved in the thermophilic anaerobic oxidation of methane.</title>
        <authorList>
            <person name="Krukenberg V."/>
            <person name="Richter M."/>
            <person name="Wegener G."/>
        </authorList>
    </citation>
    <scope>NUCLEOTIDE SEQUENCE [LARGE SCALE GENOMIC DNA]</scope>
    <source>
        <strain evidence="5 6">HS1</strain>
    </source>
</reference>
<name>A0A7U4QKW3_DESA2</name>
<evidence type="ECO:0000256" key="1">
    <source>
        <dbReference type="ARBA" id="ARBA00022723"/>
    </source>
</evidence>